<evidence type="ECO:0000256" key="4">
    <source>
        <dbReference type="ARBA" id="ARBA00022517"/>
    </source>
</evidence>
<name>A0AAV9IH13_9RHOD</name>
<dbReference type="InterPro" id="IPR002687">
    <property type="entry name" value="Nop_dom"/>
</dbReference>
<feature type="domain" description="Nop" evidence="9">
    <location>
        <begin position="281"/>
        <end position="400"/>
    </location>
</feature>
<evidence type="ECO:0000313" key="11">
    <source>
        <dbReference type="Proteomes" id="UP001300502"/>
    </source>
</evidence>
<feature type="compositionally biased region" description="Low complexity" evidence="8">
    <location>
        <begin position="434"/>
        <end position="445"/>
    </location>
</feature>
<dbReference type="InterPro" id="IPR042239">
    <property type="entry name" value="Nop_C"/>
</dbReference>
<feature type="compositionally biased region" description="Basic residues" evidence="8">
    <location>
        <begin position="509"/>
        <end position="521"/>
    </location>
</feature>
<dbReference type="PANTHER" id="PTHR10894">
    <property type="entry name" value="NUCLEOLAR PROTEIN 5 NUCLEOLAR PROTEIN NOP5 NOP58"/>
    <property type="match status" value="1"/>
</dbReference>
<feature type="region of interest" description="Disordered" evidence="8">
    <location>
        <begin position="406"/>
        <end position="521"/>
    </location>
</feature>
<dbReference type="InterPro" id="IPR012976">
    <property type="entry name" value="NOSIC"/>
</dbReference>
<comment type="function">
    <text evidence="7">Required for pre-18S rRNA processing. May bind microtubules.</text>
</comment>
<protein>
    <recommendedName>
        <fullName evidence="3">Nucleolar protein 58</fullName>
    </recommendedName>
</protein>
<dbReference type="Pfam" id="PF01798">
    <property type="entry name" value="Nop"/>
    <property type="match status" value="1"/>
</dbReference>
<dbReference type="GO" id="GO:0031428">
    <property type="term" value="C:box C/D methylation guide snoRNP complex"/>
    <property type="evidence" value="ECO:0007669"/>
    <property type="project" value="InterPro"/>
</dbReference>
<dbReference type="InterPro" id="IPR045056">
    <property type="entry name" value="Nop56/Nop58"/>
</dbReference>
<feature type="compositionally biased region" description="Basic residues" evidence="8">
    <location>
        <begin position="488"/>
        <end position="499"/>
    </location>
</feature>
<comment type="caution">
    <text evidence="10">The sequence shown here is derived from an EMBL/GenBank/DDBJ whole genome shotgun (WGS) entry which is preliminary data.</text>
</comment>
<organism evidence="10 11">
    <name type="scientific">Galdieria yellowstonensis</name>
    <dbReference type="NCBI Taxonomy" id="3028027"/>
    <lineage>
        <taxon>Eukaryota</taxon>
        <taxon>Rhodophyta</taxon>
        <taxon>Bangiophyceae</taxon>
        <taxon>Galdieriales</taxon>
        <taxon>Galdieriaceae</taxon>
        <taxon>Galdieria</taxon>
    </lineage>
</organism>
<dbReference type="PANTHER" id="PTHR10894:SF1">
    <property type="entry name" value="NUCLEOLAR PROTEIN 58"/>
    <property type="match status" value="1"/>
</dbReference>
<dbReference type="SUPFAM" id="SSF89124">
    <property type="entry name" value="Nop domain"/>
    <property type="match status" value="1"/>
</dbReference>
<evidence type="ECO:0000256" key="2">
    <source>
        <dbReference type="ARBA" id="ARBA00009211"/>
    </source>
</evidence>
<evidence type="ECO:0000313" key="10">
    <source>
        <dbReference type="EMBL" id="KAK4526655.1"/>
    </source>
</evidence>
<evidence type="ECO:0000256" key="5">
    <source>
        <dbReference type="ARBA" id="ARBA00023242"/>
    </source>
</evidence>
<dbReference type="GO" id="GO:0042254">
    <property type="term" value="P:ribosome biogenesis"/>
    <property type="evidence" value="ECO:0007669"/>
    <property type="project" value="UniProtKB-KW"/>
</dbReference>
<dbReference type="SMART" id="SM00931">
    <property type="entry name" value="NOSIC"/>
    <property type="match status" value="1"/>
</dbReference>
<gene>
    <name evidence="10" type="ORF">GAYE_SCF26G4571</name>
</gene>
<accession>A0AAV9IH13</accession>
<dbReference type="FunFam" id="1.10.287.4070:FF:000001">
    <property type="entry name" value="Probable Nucleolar protein 58"/>
    <property type="match status" value="1"/>
</dbReference>
<proteinExistence type="inferred from homology"/>
<comment type="subcellular location">
    <subcellularLocation>
        <location evidence="1">Nucleus</location>
        <location evidence="1">Nucleolus</location>
    </subcellularLocation>
</comment>
<keyword evidence="11" id="KW-1185">Reference proteome</keyword>
<sequence>MFVLYETPGGYALFKLSDEKKILSTSLEDLIALETKNTSTEYFQLKAFDKFKDTDEALTSAASLVQGKLCKPLKKFLKKNVPKGETLAIAETKLASAIQEKLGLQCVVDAQVQQLFRWIRNDADVLLDEYTDNQKSMILGLAHSLSRYKLKFSTEKVDTMIIQSIGLLDDLDKEINTYSMRLREWYGWHFPELGNIVNDNTNYAKVVHRMGVRTNAKNTPFSDIIGDQEEKEVKEAAEVSMGTELSDEDVSNIRELCEQVITLAEYRATLYEYLKNRMAAVAPNLTAMVGELVGARLIAHAGSLMNLAKYPASTVQILGAEKALFRALKTKSATPKYGLIFHASLVGQAAPKYKGKISRSLASKTALSIRADALNEGQLDNSLGLENRAKIEARLRQLESRQSFAISGRGRASGGGGDFRAYQPPRTPASGYQTVADTVITTTDTRPQSQATEEMPPEEKNENGIKTTWKEGSQEVSSKDENENQSSSKKKKEKKKRKRESSGDEKHGKEKKKRHKEHKTE</sequence>
<dbReference type="GO" id="GO:0030515">
    <property type="term" value="F:snoRNA binding"/>
    <property type="evidence" value="ECO:0007669"/>
    <property type="project" value="InterPro"/>
</dbReference>
<dbReference type="AlphaFoldDB" id="A0AAV9IH13"/>
<dbReference type="Gene3D" id="1.10.287.4070">
    <property type="match status" value="1"/>
</dbReference>
<comment type="similarity">
    <text evidence="2">Belongs to the NOP5/NOP56 family.</text>
</comment>
<dbReference type="InterPro" id="IPR012974">
    <property type="entry name" value="NOP58/56_N"/>
</dbReference>
<dbReference type="FunFam" id="1.10.246.90:FF:000003">
    <property type="entry name" value="Nucleolar protein 58"/>
    <property type="match status" value="1"/>
</dbReference>
<dbReference type="PROSITE" id="PS51358">
    <property type="entry name" value="NOP"/>
    <property type="match status" value="1"/>
</dbReference>
<evidence type="ECO:0000256" key="7">
    <source>
        <dbReference type="ARBA" id="ARBA00024837"/>
    </source>
</evidence>
<dbReference type="InterPro" id="IPR036070">
    <property type="entry name" value="Nop_dom_sf"/>
</dbReference>
<keyword evidence="4" id="KW-0690">Ribosome biogenesis</keyword>
<keyword evidence="6" id="KW-0687">Ribonucleoprotein</keyword>
<evidence type="ECO:0000256" key="6">
    <source>
        <dbReference type="ARBA" id="ARBA00023274"/>
    </source>
</evidence>
<dbReference type="Pfam" id="PF08156">
    <property type="entry name" value="NOP5NT"/>
    <property type="match status" value="1"/>
</dbReference>
<evidence type="ECO:0000259" key="9">
    <source>
        <dbReference type="PROSITE" id="PS51358"/>
    </source>
</evidence>
<evidence type="ECO:0000256" key="8">
    <source>
        <dbReference type="SAM" id="MobiDB-lite"/>
    </source>
</evidence>
<evidence type="ECO:0000256" key="1">
    <source>
        <dbReference type="ARBA" id="ARBA00004604"/>
    </source>
</evidence>
<dbReference type="EMBL" id="JANCYU010000042">
    <property type="protein sequence ID" value="KAK4526655.1"/>
    <property type="molecule type" value="Genomic_DNA"/>
</dbReference>
<dbReference type="Proteomes" id="UP001300502">
    <property type="component" value="Unassembled WGS sequence"/>
</dbReference>
<reference evidence="10 11" key="1">
    <citation type="submission" date="2022-07" db="EMBL/GenBank/DDBJ databases">
        <title>Genome-wide signatures of adaptation to extreme environments.</title>
        <authorList>
            <person name="Cho C.H."/>
            <person name="Yoon H.S."/>
        </authorList>
    </citation>
    <scope>NUCLEOTIDE SEQUENCE [LARGE SCALE GENOMIC DNA]</scope>
    <source>
        <strain evidence="10 11">108.79 E11</strain>
    </source>
</reference>
<dbReference type="GO" id="GO:0032040">
    <property type="term" value="C:small-subunit processome"/>
    <property type="evidence" value="ECO:0007669"/>
    <property type="project" value="InterPro"/>
</dbReference>
<feature type="compositionally biased region" description="Basic and acidic residues" evidence="8">
    <location>
        <begin position="457"/>
        <end position="482"/>
    </location>
</feature>
<dbReference type="Gene3D" id="1.10.246.90">
    <property type="entry name" value="Nop domain"/>
    <property type="match status" value="1"/>
</dbReference>
<keyword evidence="5" id="KW-0539">Nucleus</keyword>
<evidence type="ECO:0000256" key="3">
    <source>
        <dbReference type="ARBA" id="ARBA00020379"/>
    </source>
</evidence>